<evidence type="ECO:0000256" key="5">
    <source>
        <dbReference type="SAM" id="Coils"/>
    </source>
</evidence>
<proteinExistence type="inferred from homology"/>
<dbReference type="STRING" id="58114.SAMN05216270_10980"/>
<dbReference type="Proteomes" id="UP000198949">
    <property type="component" value="Unassembled WGS sequence"/>
</dbReference>
<dbReference type="Gene3D" id="6.10.250.3150">
    <property type="match status" value="1"/>
</dbReference>
<feature type="coiled-coil region" evidence="5">
    <location>
        <begin position="134"/>
        <end position="189"/>
    </location>
</feature>
<evidence type="ECO:0000256" key="6">
    <source>
        <dbReference type="SAM" id="SignalP"/>
    </source>
</evidence>
<name>A0A1G6YQF3_9ACTN</name>
<keyword evidence="4" id="KW-0788">Thiol protease</keyword>
<dbReference type="SUPFAM" id="SSF54001">
    <property type="entry name" value="Cysteine proteinases"/>
    <property type="match status" value="1"/>
</dbReference>
<organism evidence="8 9">
    <name type="scientific">Glycomyces harbinensis</name>
    <dbReference type="NCBI Taxonomy" id="58114"/>
    <lineage>
        <taxon>Bacteria</taxon>
        <taxon>Bacillati</taxon>
        <taxon>Actinomycetota</taxon>
        <taxon>Actinomycetes</taxon>
        <taxon>Glycomycetales</taxon>
        <taxon>Glycomycetaceae</taxon>
        <taxon>Glycomyces</taxon>
    </lineage>
</organism>
<feature type="chain" id="PRO_5011540165" evidence="6">
    <location>
        <begin position="31"/>
        <end position="314"/>
    </location>
</feature>
<keyword evidence="2" id="KW-0645">Protease</keyword>
<dbReference type="PANTHER" id="PTHR47359">
    <property type="entry name" value="PEPTIDOGLYCAN DL-ENDOPEPTIDASE CWLO"/>
    <property type="match status" value="1"/>
</dbReference>
<evidence type="ECO:0000313" key="9">
    <source>
        <dbReference type="Proteomes" id="UP000198949"/>
    </source>
</evidence>
<evidence type="ECO:0000256" key="2">
    <source>
        <dbReference type="ARBA" id="ARBA00022670"/>
    </source>
</evidence>
<feature type="coiled-coil region" evidence="5">
    <location>
        <begin position="33"/>
        <end position="81"/>
    </location>
</feature>
<dbReference type="Pfam" id="PF00877">
    <property type="entry name" value="NLPC_P60"/>
    <property type="match status" value="1"/>
</dbReference>
<evidence type="ECO:0000256" key="1">
    <source>
        <dbReference type="ARBA" id="ARBA00007074"/>
    </source>
</evidence>
<gene>
    <name evidence="8" type="ORF">SAMN05216270_10980</name>
</gene>
<keyword evidence="3 8" id="KW-0378">Hydrolase</keyword>
<comment type="similarity">
    <text evidence="1">Belongs to the peptidase C40 family.</text>
</comment>
<dbReference type="EMBL" id="FNAD01000009">
    <property type="protein sequence ID" value="SDD91766.1"/>
    <property type="molecule type" value="Genomic_DNA"/>
</dbReference>
<feature type="signal peptide" evidence="6">
    <location>
        <begin position="1"/>
        <end position="30"/>
    </location>
</feature>
<dbReference type="InterPro" id="IPR038765">
    <property type="entry name" value="Papain-like_cys_pep_sf"/>
</dbReference>
<keyword evidence="6" id="KW-0732">Signal</keyword>
<evidence type="ECO:0000259" key="7">
    <source>
        <dbReference type="PROSITE" id="PS51935"/>
    </source>
</evidence>
<dbReference type="PANTHER" id="PTHR47359:SF3">
    <property type="entry name" value="NLP_P60 DOMAIN-CONTAINING PROTEIN-RELATED"/>
    <property type="match status" value="1"/>
</dbReference>
<dbReference type="OrthoDB" id="5177647at2"/>
<evidence type="ECO:0000256" key="3">
    <source>
        <dbReference type="ARBA" id="ARBA00022801"/>
    </source>
</evidence>
<dbReference type="RefSeq" id="WP_143014940.1">
    <property type="nucleotide sequence ID" value="NZ_FNAD01000009.1"/>
</dbReference>
<sequence length="314" mass="33711">MRTRRIAAAIAAVALLPATAALLSASQASAQTSDEIQAEIDERNEDLEKVIEDFNAKREELDDANQLIADIEAELPLLEAASLEATEALGEFAASAYTGGDFAMVNSVLSGDPADFADRLMYLENLTSAENEALAANLAQVEELQTRKSELEALQASADEILEDIEKQQEEIEAEIAALEEEYDDAYAEENPPDYSDSNYSGSSGVVEFAYAQLGDPYGYGDAGPDSWDCSGLTQGAWGAVGVSLSHNAAMQWDETARISRDELQEGDLVFYNNLSHVGIYIGGGEIIHAPNSSTVVKIVDMDYSGSIDGYGRP</sequence>
<dbReference type="InterPro" id="IPR000064">
    <property type="entry name" value="NLP_P60_dom"/>
</dbReference>
<keyword evidence="5" id="KW-0175">Coiled coil</keyword>
<dbReference type="Gene3D" id="3.90.1720.10">
    <property type="entry name" value="endopeptidase domain like (from Nostoc punctiforme)"/>
    <property type="match status" value="1"/>
</dbReference>
<dbReference type="AlphaFoldDB" id="A0A1G6YQF3"/>
<dbReference type="InterPro" id="IPR051794">
    <property type="entry name" value="PG_Endopeptidase_C40"/>
</dbReference>
<dbReference type="GO" id="GO:0006508">
    <property type="term" value="P:proteolysis"/>
    <property type="evidence" value="ECO:0007669"/>
    <property type="project" value="UniProtKB-KW"/>
</dbReference>
<feature type="domain" description="NlpC/P60" evidence="7">
    <location>
        <begin position="200"/>
        <end position="314"/>
    </location>
</feature>
<evidence type="ECO:0000313" key="8">
    <source>
        <dbReference type="EMBL" id="SDD91766.1"/>
    </source>
</evidence>
<evidence type="ECO:0000256" key="4">
    <source>
        <dbReference type="ARBA" id="ARBA00022807"/>
    </source>
</evidence>
<accession>A0A1G6YQF3</accession>
<dbReference type="PROSITE" id="PS51935">
    <property type="entry name" value="NLPC_P60"/>
    <property type="match status" value="1"/>
</dbReference>
<reference evidence="9" key="1">
    <citation type="submission" date="2016-10" db="EMBL/GenBank/DDBJ databases">
        <authorList>
            <person name="Varghese N."/>
            <person name="Submissions S."/>
        </authorList>
    </citation>
    <scope>NUCLEOTIDE SEQUENCE [LARGE SCALE GENOMIC DNA]</scope>
    <source>
        <strain evidence="9">CGMCC 4.3516</strain>
    </source>
</reference>
<dbReference type="GO" id="GO:0008234">
    <property type="term" value="F:cysteine-type peptidase activity"/>
    <property type="evidence" value="ECO:0007669"/>
    <property type="project" value="UniProtKB-KW"/>
</dbReference>
<protein>
    <submittedName>
        <fullName evidence="8">Cell wall-associated hydrolase, NlpC family</fullName>
    </submittedName>
</protein>
<keyword evidence="9" id="KW-1185">Reference proteome</keyword>